<evidence type="ECO:0000313" key="17">
    <source>
        <dbReference type="Ensembl" id="ENSLBEP00000003081.1"/>
    </source>
</evidence>
<keyword evidence="8" id="KW-1133">Transmembrane helix</keyword>
<comment type="catalytic activity">
    <reaction evidence="15">
        <text>a 3-O-[N-acetyl-alpha-neuraminyl-(2-&gt;3)-beta-D-galactosyl-(1-&gt;3)-N-acetyl-alpha-D-galactosaminyl]-L-threonyl-[protein] + CMP-N-acetyl-beta-neuraminate = a 3-O-{alpha-Neu5Ac-(2-&gt;3)-beta-D-Gal-(1-&gt;3)-[alpha-Neu5Ac-(2-&gt;6)]-alpha-D-GalNAc}-L-threonyl-[protein] + CMP + H(+)</text>
        <dbReference type="Rhea" id="RHEA:81659"/>
        <dbReference type="Rhea" id="RHEA-COMP:14417"/>
        <dbReference type="Rhea" id="RHEA-COMP:16763"/>
        <dbReference type="ChEBI" id="CHEBI:15378"/>
        <dbReference type="ChEBI" id="CHEBI:57812"/>
        <dbReference type="ChEBI" id="CHEBI:60377"/>
        <dbReference type="ChEBI" id="CHEBI:139598"/>
        <dbReference type="ChEBI" id="CHEBI:156398"/>
    </reaction>
    <physiologicalReaction direction="left-to-right" evidence="15">
        <dbReference type="Rhea" id="RHEA:81660"/>
    </physiologicalReaction>
</comment>
<dbReference type="GO" id="GO:0009312">
    <property type="term" value="P:oligosaccharide biosynthetic process"/>
    <property type="evidence" value="ECO:0007669"/>
    <property type="project" value="TreeGrafter"/>
</dbReference>
<evidence type="ECO:0000256" key="1">
    <source>
        <dbReference type="ARBA" id="ARBA00004323"/>
    </source>
</evidence>
<dbReference type="Gene3D" id="3.90.1480.20">
    <property type="entry name" value="Glycosyl transferase family 29"/>
    <property type="match status" value="1"/>
</dbReference>
<keyword evidence="5" id="KW-0808">Transferase</keyword>
<comment type="similarity">
    <text evidence="3">Belongs to the glycosyltransferase 29 family.</text>
</comment>
<evidence type="ECO:0000256" key="5">
    <source>
        <dbReference type="ARBA" id="ARBA00022679"/>
    </source>
</evidence>
<reference evidence="17" key="2">
    <citation type="submission" date="2025-09" db="UniProtKB">
        <authorList>
            <consortium name="Ensembl"/>
        </authorList>
    </citation>
    <scope>IDENTIFICATION</scope>
</reference>
<evidence type="ECO:0000256" key="9">
    <source>
        <dbReference type="ARBA" id="ARBA00023034"/>
    </source>
</evidence>
<evidence type="ECO:0000256" key="8">
    <source>
        <dbReference type="ARBA" id="ARBA00022989"/>
    </source>
</evidence>
<keyword evidence="7" id="KW-0735">Signal-anchor</keyword>
<keyword evidence="11" id="KW-1015">Disulfide bond</keyword>
<dbReference type="InterPro" id="IPR038578">
    <property type="entry name" value="GT29-like_sf"/>
</dbReference>
<dbReference type="GeneTree" id="ENSGT00940000159930"/>
<evidence type="ECO:0000256" key="13">
    <source>
        <dbReference type="ARBA" id="ARBA00036348"/>
    </source>
</evidence>
<proteinExistence type="inferred from homology"/>
<dbReference type="EC" id="2.4.3.3" evidence="14"/>
<reference evidence="17" key="1">
    <citation type="submission" date="2025-08" db="UniProtKB">
        <authorList>
            <consortium name="Ensembl"/>
        </authorList>
    </citation>
    <scope>IDENTIFICATION</scope>
</reference>
<dbReference type="PANTHER" id="PTHR45941:SF1">
    <property type="entry name" value="ALPHA-N-ACETYLGALACTOSAMINIDE ALPHA-2,6-SIALYLTRANSFERASE 1"/>
    <property type="match status" value="1"/>
</dbReference>
<comment type="subcellular location">
    <subcellularLocation>
        <location evidence="1">Golgi apparatus membrane</location>
        <topology evidence="1">Single-pass type II membrane protein</topology>
    </subcellularLocation>
</comment>
<evidence type="ECO:0000313" key="18">
    <source>
        <dbReference type="Proteomes" id="UP000261660"/>
    </source>
</evidence>
<keyword evidence="6" id="KW-0812">Transmembrane</keyword>
<evidence type="ECO:0000256" key="14">
    <source>
        <dbReference type="ARBA" id="ARBA00039109"/>
    </source>
</evidence>
<dbReference type="GO" id="GO:0000139">
    <property type="term" value="C:Golgi membrane"/>
    <property type="evidence" value="ECO:0007669"/>
    <property type="project" value="UniProtKB-SubCell"/>
</dbReference>
<keyword evidence="12" id="KW-0325">Glycoprotein</keyword>
<organism evidence="17 18">
    <name type="scientific">Labrus bergylta</name>
    <name type="common">ballan wrasse</name>
    <dbReference type="NCBI Taxonomy" id="56723"/>
    <lineage>
        <taxon>Eukaryota</taxon>
        <taxon>Metazoa</taxon>
        <taxon>Chordata</taxon>
        <taxon>Craniata</taxon>
        <taxon>Vertebrata</taxon>
        <taxon>Euteleostomi</taxon>
        <taxon>Actinopterygii</taxon>
        <taxon>Neopterygii</taxon>
        <taxon>Teleostei</taxon>
        <taxon>Neoteleostei</taxon>
        <taxon>Acanthomorphata</taxon>
        <taxon>Eupercaria</taxon>
        <taxon>Labriformes</taxon>
        <taxon>Labridae</taxon>
        <taxon>Labrus</taxon>
    </lineage>
</organism>
<dbReference type="InterPro" id="IPR001675">
    <property type="entry name" value="Glyco_trans_29"/>
</dbReference>
<dbReference type="InParanoid" id="A0A3Q3EAL5"/>
<keyword evidence="10" id="KW-0472">Membrane</keyword>
<dbReference type="Ensembl" id="ENSLBET00000003246.1">
    <property type="protein sequence ID" value="ENSLBEP00000003081.1"/>
    <property type="gene ID" value="ENSLBEG00000002410.1"/>
</dbReference>
<accession>A0A3Q3EAL5</accession>
<evidence type="ECO:0000256" key="3">
    <source>
        <dbReference type="ARBA" id="ARBA00006003"/>
    </source>
</evidence>
<dbReference type="PANTHER" id="PTHR45941">
    <property type="entry name" value="ALPHA-N-ACETYLGALACTOSAMINIDE ALPHA-2,6-SIALYLTRANSFERASE 2-LIKE-RELATED"/>
    <property type="match status" value="1"/>
</dbReference>
<sequence>IFLMRNFYGCPYMLMIPFINPSALVIYRSFVVDSDFEFWDTKANSTLPPDVVKTTRGATLGSSTKGETPMPPLNINSYKKLPLWGFEDVYNQDDPPRPQTCAQSLRNSEAEGFKAAFLPNIRLYMHKDNVNMSEWNRLSHFSNPFGFMGYKYKDVMEAVKLMPKPNEPLLPPKPGSNGCVSCAVVGTAGILNGSKIGKEINGHDYVIRMNGAAIKGHEEDVGNRTDVYVHTAHSIRLRRVAFMFCTRISSDTYETGP</sequence>
<evidence type="ECO:0000256" key="10">
    <source>
        <dbReference type="ARBA" id="ARBA00023136"/>
    </source>
</evidence>
<comment type="pathway">
    <text evidence="2">Protein modification; protein glycosylation.</text>
</comment>
<dbReference type="GO" id="GO:0001665">
    <property type="term" value="F:alpha-N-acetylgalactosaminide alpha-2,6-sialyltransferase activity"/>
    <property type="evidence" value="ECO:0007669"/>
    <property type="project" value="UniProtKB-EC"/>
</dbReference>
<evidence type="ECO:0000256" key="7">
    <source>
        <dbReference type="ARBA" id="ARBA00022968"/>
    </source>
</evidence>
<evidence type="ECO:0000256" key="11">
    <source>
        <dbReference type="ARBA" id="ARBA00023157"/>
    </source>
</evidence>
<dbReference type="Pfam" id="PF00777">
    <property type="entry name" value="Glyco_transf_29"/>
    <property type="match status" value="1"/>
</dbReference>
<keyword evidence="9" id="KW-0333">Golgi apparatus</keyword>
<evidence type="ECO:0000256" key="6">
    <source>
        <dbReference type="ARBA" id="ARBA00022692"/>
    </source>
</evidence>
<keyword evidence="4" id="KW-0328">Glycosyltransferase</keyword>
<dbReference type="AlphaFoldDB" id="A0A3Q3EAL5"/>
<evidence type="ECO:0000256" key="16">
    <source>
        <dbReference type="ARBA" id="ARBA00052285"/>
    </source>
</evidence>
<dbReference type="Proteomes" id="UP000261660">
    <property type="component" value="Unplaced"/>
</dbReference>
<name>A0A3Q3EAL5_9LABR</name>
<keyword evidence="18" id="KW-1185">Reference proteome</keyword>
<protein>
    <recommendedName>
        <fullName evidence="14">alpha-N-acetylgalactosaminide alpha-2,6-sialyltransferase</fullName>
        <ecNumber evidence="14">2.4.3.3</ecNumber>
    </recommendedName>
</protein>
<dbReference type="STRING" id="56723.ENSLBEP00000003081"/>
<evidence type="ECO:0000256" key="12">
    <source>
        <dbReference type="ARBA" id="ARBA00023180"/>
    </source>
</evidence>
<comment type="catalytic activity">
    <reaction evidence="16">
        <text>a 3-O-[N-acetyl-alpha-D-galactosaminyl]-L-threonyl-[protein] + CMP-N-acetyl-beta-neuraminate = a 3-O-[N-acetyl-alpha-neuraminosyl-(2-&gt;6)-N-acetyl-alpha-D-galactosaminyl]-L-threonyl-[protein] + CMP + H(+)</text>
        <dbReference type="Rhea" id="RHEA:81643"/>
        <dbReference type="Rhea" id="RHEA-COMP:11689"/>
        <dbReference type="Rhea" id="RHEA-COMP:19720"/>
        <dbReference type="ChEBI" id="CHEBI:15378"/>
        <dbReference type="ChEBI" id="CHEBI:57812"/>
        <dbReference type="ChEBI" id="CHEBI:60377"/>
        <dbReference type="ChEBI" id="CHEBI:87075"/>
        <dbReference type="ChEBI" id="CHEBI:231970"/>
    </reaction>
    <physiologicalReaction direction="left-to-right" evidence="16">
        <dbReference type="Rhea" id="RHEA:81644"/>
    </physiologicalReaction>
</comment>
<evidence type="ECO:0000256" key="15">
    <source>
        <dbReference type="ARBA" id="ARBA00050664"/>
    </source>
</evidence>
<evidence type="ECO:0000256" key="2">
    <source>
        <dbReference type="ARBA" id="ARBA00004922"/>
    </source>
</evidence>
<comment type="catalytic activity">
    <reaction evidence="13">
        <text>a beta-D-galactosyl-(1-&gt;3)-N-acetyl-alpha-D-galactosaminyl derivative + CMP-N-acetyl-beta-neuraminate = a beta-D-galactosyl-(1-&gt;3)-[N-acetyl-alpha-neuraminyl-(2-&gt;6)]-N-acetyl-alpha-D-galactosaminyl derivative + CMP + H(+)</text>
        <dbReference type="Rhea" id="RHEA:11136"/>
        <dbReference type="ChEBI" id="CHEBI:15378"/>
        <dbReference type="ChEBI" id="CHEBI:57812"/>
        <dbReference type="ChEBI" id="CHEBI:60377"/>
        <dbReference type="ChEBI" id="CHEBI:133470"/>
        <dbReference type="ChEBI" id="CHEBI:140764"/>
        <dbReference type="EC" id="2.4.3.3"/>
    </reaction>
    <physiologicalReaction direction="left-to-right" evidence="13">
        <dbReference type="Rhea" id="RHEA:11137"/>
    </physiologicalReaction>
</comment>
<evidence type="ECO:0000256" key="4">
    <source>
        <dbReference type="ARBA" id="ARBA00022676"/>
    </source>
</evidence>